<evidence type="ECO:0000256" key="3">
    <source>
        <dbReference type="ARBA" id="ARBA00022692"/>
    </source>
</evidence>
<feature type="transmembrane region" description="Helical" evidence="7">
    <location>
        <begin position="528"/>
        <end position="549"/>
    </location>
</feature>
<evidence type="ECO:0000313" key="8">
    <source>
        <dbReference type="EMBL" id="RJL22831.1"/>
    </source>
</evidence>
<organism evidence="8 9">
    <name type="scientific">Bailinhaonella thermotolerans</name>
    <dbReference type="NCBI Taxonomy" id="1070861"/>
    <lineage>
        <taxon>Bacteria</taxon>
        <taxon>Bacillati</taxon>
        <taxon>Actinomycetota</taxon>
        <taxon>Actinomycetes</taxon>
        <taxon>Streptosporangiales</taxon>
        <taxon>Streptosporangiaceae</taxon>
        <taxon>Bailinhaonella</taxon>
    </lineage>
</organism>
<feature type="transmembrane region" description="Helical" evidence="7">
    <location>
        <begin position="364"/>
        <end position="386"/>
    </location>
</feature>
<dbReference type="PANTHER" id="PTHR39087:SF2">
    <property type="entry name" value="UPF0104 MEMBRANE PROTEIN MJ1595"/>
    <property type="match status" value="1"/>
</dbReference>
<feature type="transmembrane region" description="Helical" evidence="7">
    <location>
        <begin position="398"/>
        <end position="416"/>
    </location>
</feature>
<reference evidence="8 9" key="1">
    <citation type="submission" date="2018-09" db="EMBL/GenBank/DDBJ databases">
        <title>YIM 75507 draft genome.</title>
        <authorList>
            <person name="Tang S."/>
            <person name="Feng Y."/>
        </authorList>
    </citation>
    <scope>NUCLEOTIDE SEQUENCE [LARGE SCALE GENOMIC DNA]</scope>
    <source>
        <strain evidence="8 9">YIM 75507</strain>
    </source>
</reference>
<evidence type="ECO:0000256" key="4">
    <source>
        <dbReference type="ARBA" id="ARBA00022989"/>
    </source>
</evidence>
<keyword evidence="3 7" id="KW-0812">Transmembrane</keyword>
<feature type="transmembrane region" description="Helical" evidence="7">
    <location>
        <begin position="451"/>
        <end position="473"/>
    </location>
</feature>
<comment type="subcellular location">
    <subcellularLocation>
        <location evidence="1">Cell membrane</location>
        <topology evidence="1">Multi-pass membrane protein</topology>
    </subcellularLocation>
</comment>
<evidence type="ECO:0000256" key="6">
    <source>
        <dbReference type="SAM" id="MobiDB-lite"/>
    </source>
</evidence>
<evidence type="ECO:0000256" key="1">
    <source>
        <dbReference type="ARBA" id="ARBA00004651"/>
    </source>
</evidence>
<dbReference type="AlphaFoldDB" id="A0A3A4A4T9"/>
<keyword evidence="5 7" id="KW-0472">Membrane</keyword>
<comment type="caution">
    <text evidence="8">The sequence shown here is derived from an EMBL/GenBank/DDBJ whole genome shotgun (WGS) entry which is preliminary data.</text>
</comment>
<feature type="transmembrane region" description="Helical" evidence="7">
    <location>
        <begin position="256"/>
        <end position="275"/>
    </location>
</feature>
<keyword evidence="9" id="KW-1185">Reference proteome</keyword>
<gene>
    <name evidence="8" type="ORF">D5H75_34690</name>
</gene>
<feature type="transmembrane region" description="Helical" evidence="7">
    <location>
        <begin position="287"/>
        <end position="312"/>
    </location>
</feature>
<accession>A0A3A4A4T9</accession>
<evidence type="ECO:0000256" key="2">
    <source>
        <dbReference type="ARBA" id="ARBA00022475"/>
    </source>
</evidence>
<keyword evidence="2" id="KW-1003">Cell membrane</keyword>
<feature type="region of interest" description="Disordered" evidence="6">
    <location>
        <begin position="123"/>
        <end position="142"/>
    </location>
</feature>
<evidence type="ECO:0000256" key="5">
    <source>
        <dbReference type="ARBA" id="ARBA00023136"/>
    </source>
</evidence>
<evidence type="ECO:0000313" key="9">
    <source>
        <dbReference type="Proteomes" id="UP000265768"/>
    </source>
</evidence>
<name>A0A3A4A4T9_9ACTN</name>
<sequence>MAYAAVAAGVRTPRLLATTEVGTDAAVLAYEHVGGTPLSEIPDEEISDDLQRRIWTEVQRLQAPRLAHRRLVAESILVEGYGGARGAHRPGVPAVSEGLRPGAPEGAGAVNAVNGDGSALSVSGPVASARDAGDAGDAEGPPDGSRVCLVDLRAGEIAAGDLLLLIDIAQLLTELALRVGPERAVRAAADVLGPDTLAAAVPLLQSIALARTTRAGLRKNKDLLSRIREQILALRPATERTPEQPVRLERFRPRTLISIIAGAFGAYVLLSQLSHVNLGSTLAAANWWWTAIALVAAVVSYVAAAFMLRGFVPERLPLGRTVMAQLAGSFVKLVAPAAVGLVAINTRFLMRAGVPSGLAVTSVGASQLTGLAFHILLLFGFGYITGTASRESSLPTRPLIAGLLIAAVLVLVVVVVPPLRRFVAKRLTSMFSGVVPRLLDVLQSPAKIAEGFGGTLLLTVAFVICLDACVRAFGGDPDFAAVAVVFLTGNALGSAAPTPGGLGAVEFALVGGLQLAGVSPGVATSAVLLYRLLTFWLPVLPGWACFTWLQRREAI</sequence>
<keyword evidence="4 7" id="KW-1133">Transmembrane helix</keyword>
<evidence type="ECO:0000256" key="7">
    <source>
        <dbReference type="SAM" id="Phobius"/>
    </source>
</evidence>
<protein>
    <submittedName>
        <fullName evidence="8">UPF0104 family protein</fullName>
    </submittedName>
</protein>
<dbReference type="InterPro" id="IPR022791">
    <property type="entry name" value="L-PG_synthase/AglD"/>
</dbReference>
<dbReference type="EMBL" id="QZEY01000021">
    <property type="protein sequence ID" value="RJL22831.1"/>
    <property type="molecule type" value="Genomic_DNA"/>
</dbReference>
<dbReference type="OrthoDB" id="5242664at2"/>
<feature type="transmembrane region" description="Helical" evidence="7">
    <location>
        <begin position="324"/>
        <end position="344"/>
    </location>
</feature>
<dbReference type="GO" id="GO:0005886">
    <property type="term" value="C:plasma membrane"/>
    <property type="evidence" value="ECO:0007669"/>
    <property type="project" value="UniProtKB-SubCell"/>
</dbReference>
<dbReference type="Proteomes" id="UP000265768">
    <property type="component" value="Unassembled WGS sequence"/>
</dbReference>
<proteinExistence type="predicted"/>
<dbReference type="Pfam" id="PF03706">
    <property type="entry name" value="LPG_synthase_TM"/>
    <property type="match status" value="1"/>
</dbReference>
<dbReference type="NCBIfam" id="TIGR00374">
    <property type="entry name" value="flippase-like domain"/>
    <property type="match status" value="1"/>
</dbReference>
<dbReference type="PANTHER" id="PTHR39087">
    <property type="entry name" value="UPF0104 MEMBRANE PROTEIN MJ1595"/>
    <property type="match status" value="1"/>
</dbReference>